<organism evidence="2 3">
    <name type="scientific">Cinchona calisaya</name>
    <dbReference type="NCBI Taxonomy" id="153742"/>
    <lineage>
        <taxon>Eukaryota</taxon>
        <taxon>Viridiplantae</taxon>
        <taxon>Streptophyta</taxon>
        <taxon>Embryophyta</taxon>
        <taxon>Tracheophyta</taxon>
        <taxon>Spermatophyta</taxon>
        <taxon>Magnoliopsida</taxon>
        <taxon>eudicotyledons</taxon>
        <taxon>Gunneridae</taxon>
        <taxon>Pentapetalae</taxon>
        <taxon>asterids</taxon>
        <taxon>lamiids</taxon>
        <taxon>Gentianales</taxon>
        <taxon>Rubiaceae</taxon>
        <taxon>Cinchonoideae</taxon>
        <taxon>Cinchoneae</taxon>
        <taxon>Cinchona</taxon>
    </lineage>
</organism>
<comment type="similarity">
    <text evidence="1">Belongs to the FHY3/FAR1 family.</text>
</comment>
<keyword evidence="1" id="KW-0862">Zinc</keyword>
<comment type="caution">
    <text evidence="2">The sequence shown here is derived from an EMBL/GenBank/DDBJ whole genome shotgun (WGS) entry which is preliminary data.</text>
</comment>
<keyword evidence="1" id="KW-0539">Nucleus</keyword>
<evidence type="ECO:0000313" key="3">
    <source>
        <dbReference type="Proteomes" id="UP001630127"/>
    </source>
</evidence>
<name>A0ABD3AG44_9GENT</name>
<dbReference type="GO" id="GO:0008270">
    <property type="term" value="F:zinc ion binding"/>
    <property type="evidence" value="ECO:0007669"/>
    <property type="project" value="UniProtKB-UniRule"/>
</dbReference>
<gene>
    <name evidence="2" type="ORF">ACH5RR_008847</name>
</gene>
<keyword evidence="3" id="KW-1185">Reference proteome</keyword>
<proteinExistence type="inferred from homology"/>
<dbReference type="GO" id="GO:0005634">
    <property type="term" value="C:nucleus"/>
    <property type="evidence" value="ECO:0007669"/>
    <property type="project" value="UniProtKB-SubCell"/>
</dbReference>
<keyword evidence="1" id="KW-0863">Zinc-finger</keyword>
<dbReference type="Proteomes" id="UP001630127">
    <property type="component" value="Unassembled WGS sequence"/>
</dbReference>
<protein>
    <recommendedName>
        <fullName evidence="1">Protein FAR1-RELATED SEQUENCE</fullName>
    </recommendedName>
</protein>
<evidence type="ECO:0000256" key="1">
    <source>
        <dbReference type="RuleBase" id="RU367018"/>
    </source>
</evidence>
<dbReference type="AlphaFoldDB" id="A0ABD3AG44"/>
<comment type="function">
    <text evidence="1">Putative transcription activator involved in regulating light control of development.</text>
</comment>
<dbReference type="PANTHER" id="PTHR31669">
    <property type="entry name" value="PROTEIN FAR1-RELATED SEQUENCE 10-RELATED"/>
    <property type="match status" value="1"/>
</dbReference>
<sequence>MRMISYNIFWACGKMKADSSSFGDVVCFDTTYWKNNEDNDWLKRMFELKEKRALVYGRETFCTDMTTTQRSESMNSVIKRYTSYKNKFEEFFNNFQRLLDDRRYEEIKADFKASTSTPVLPFDIEVLKKAASIYTPEVFKWFQTEWGKSIDCALTTCGEIGTVTEYKILCI</sequence>
<dbReference type="EMBL" id="JBJUIK010000004">
    <property type="protein sequence ID" value="KAL3529525.1"/>
    <property type="molecule type" value="Genomic_DNA"/>
</dbReference>
<dbReference type="GO" id="GO:0006355">
    <property type="term" value="P:regulation of DNA-templated transcription"/>
    <property type="evidence" value="ECO:0007669"/>
    <property type="project" value="UniProtKB-UniRule"/>
</dbReference>
<dbReference type="InterPro" id="IPR031052">
    <property type="entry name" value="FHY3/FAR1"/>
</dbReference>
<keyword evidence="1" id="KW-0479">Metal-binding</keyword>
<reference evidence="2 3" key="1">
    <citation type="submission" date="2024-11" db="EMBL/GenBank/DDBJ databases">
        <title>A near-complete genome assembly of Cinchona calisaya.</title>
        <authorList>
            <person name="Lian D.C."/>
            <person name="Zhao X.W."/>
            <person name="Wei L."/>
        </authorList>
    </citation>
    <scope>NUCLEOTIDE SEQUENCE [LARGE SCALE GENOMIC DNA]</scope>
    <source>
        <tissue evidence="2">Nenye</tissue>
    </source>
</reference>
<evidence type="ECO:0000313" key="2">
    <source>
        <dbReference type="EMBL" id="KAL3529525.1"/>
    </source>
</evidence>
<dbReference type="PANTHER" id="PTHR31669:SF251">
    <property type="entry name" value="PROTEIN FAR1-RELATED SEQUENCE"/>
    <property type="match status" value="1"/>
</dbReference>
<comment type="subcellular location">
    <subcellularLocation>
        <location evidence="1">Nucleus</location>
    </subcellularLocation>
</comment>
<accession>A0ABD3AG44</accession>